<keyword evidence="8" id="KW-1185">Reference proteome</keyword>
<evidence type="ECO:0000313" key="8">
    <source>
        <dbReference type="Proteomes" id="UP000695026"/>
    </source>
</evidence>
<comment type="subcellular location">
    <subcellularLocation>
        <location evidence="1">Membrane</location>
        <topology evidence="1">Single-pass membrane protein</topology>
    </subcellularLocation>
</comment>
<feature type="transmembrane region" description="Helical" evidence="6">
    <location>
        <begin position="30"/>
        <end position="50"/>
    </location>
</feature>
<name>A0A9F3QUB5_PYTBI</name>
<evidence type="ECO:0000256" key="3">
    <source>
        <dbReference type="ARBA" id="ARBA00022989"/>
    </source>
</evidence>
<dbReference type="OMA" id="ACCQEAR"/>
<dbReference type="AlphaFoldDB" id="A0A9F3QUB5"/>
<keyword evidence="3 6" id="KW-1133">Transmembrane helix</keyword>
<dbReference type="RefSeq" id="XP_007436050.1">
    <property type="nucleotide sequence ID" value="XM_007435988.2"/>
</dbReference>
<evidence type="ECO:0000256" key="6">
    <source>
        <dbReference type="SAM" id="Phobius"/>
    </source>
</evidence>
<accession>A0A9F3QUB5</accession>
<evidence type="ECO:0000256" key="2">
    <source>
        <dbReference type="ARBA" id="ARBA00022692"/>
    </source>
</evidence>
<feature type="chain" id="PRO_5044698259" evidence="7">
    <location>
        <begin position="21"/>
        <end position="131"/>
    </location>
</feature>
<evidence type="ECO:0000256" key="5">
    <source>
        <dbReference type="ARBA" id="ARBA00049650"/>
    </source>
</evidence>
<dbReference type="GeneID" id="103050727"/>
<dbReference type="InterPro" id="IPR031627">
    <property type="entry name" value="PDZK1IP1/SMIM24"/>
</dbReference>
<organism evidence="8 10">
    <name type="scientific">Python bivittatus</name>
    <name type="common">Burmese python</name>
    <name type="synonym">Python molurus bivittatus</name>
    <dbReference type="NCBI Taxonomy" id="176946"/>
    <lineage>
        <taxon>Eukaryota</taxon>
        <taxon>Metazoa</taxon>
        <taxon>Chordata</taxon>
        <taxon>Craniata</taxon>
        <taxon>Vertebrata</taxon>
        <taxon>Euteleostomi</taxon>
        <taxon>Lepidosauria</taxon>
        <taxon>Squamata</taxon>
        <taxon>Bifurcata</taxon>
        <taxon>Unidentata</taxon>
        <taxon>Episquamata</taxon>
        <taxon>Toxicofera</taxon>
        <taxon>Serpentes</taxon>
        <taxon>Henophidia</taxon>
        <taxon>Pythonidae</taxon>
        <taxon>Python</taxon>
    </lineage>
</organism>
<dbReference type="Pfam" id="PF15807">
    <property type="entry name" value="MAP17"/>
    <property type="match status" value="1"/>
</dbReference>
<proteinExistence type="inferred from homology"/>
<dbReference type="RefSeq" id="XP_015744912.1">
    <property type="nucleotide sequence ID" value="XM_015889426.2"/>
</dbReference>
<keyword evidence="7" id="KW-0732">Signal</keyword>
<keyword evidence="4 6" id="KW-0472">Membrane</keyword>
<evidence type="ECO:0000256" key="4">
    <source>
        <dbReference type="ARBA" id="ARBA00023136"/>
    </source>
</evidence>
<dbReference type="PANTHER" id="PTHR15296">
    <property type="entry name" value="MEMBRANE-ASSOCIATED PROTEIN MAP17"/>
    <property type="match status" value="1"/>
</dbReference>
<dbReference type="OrthoDB" id="9900654at2759"/>
<reference evidence="9 10" key="1">
    <citation type="submission" date="2025-04" db="UniProtKB">
        <authorList>
            <consortium name="RefSeq"/>
        </authorList>
    </citation>
    <scope>IDENTIFICATION</scope>
    <source>
        <tissue evidence="9 10">Liver</tissue>
    </source>
</reference>
<dbReference type="GO" id="GO:0016020">
    <property type="term" value="C:membrane"/>
    <property type="evidence" value="ECO:0007669"/>
    <property type="project" value="UniProtKB-SubCell"/>
</dbReference>
<dbReference type="KEGG" id="pbi:103050727"/>
<gene>
    <name evidence="9 10" type="primary">PDZK1IP1</name>
</gene>
<evidence type="ECO:0000313" key="9">
    <source>
        <dbReference type="RefSeq" id="XP_007436050.1"/>
    </source>
</evidence>
<feature type="signal peptide" evidence="7">
    <location>
        <begin position="1"/>
        <end position="20"/>
    </location>
</feature>
<dbReference type="PANTHER" id="PTHR15296:SF1">
    <property type="entry name" value="PDZK1 INTERACTING PROTEIN 1"/>
    <property type="match status" value="1"/>
</dbReference>
<protein>
    <submittedName>
        <fullName evidence="9 10">PDZK1-interacting protein 1</fullName>
    </submittedName>
</protein>
<dbReference type="CTD" id="10158"/>
<evidence type="ECO:0000256" key="7">
    <source>
        <dbReference type="SAM" id="SignalP"/>
    </source>
</evidence>
<keyword evidence="2 6" id="KW-0812">Transmembrane</keyword>
<evidence type="ECO:0000256" key="1">
    <source>
        <dbReference type="ARBA" id="ARBA00004167"/>
    </source>
</evidence>
<evidence type="ECO:0000313" key="10">
    <source>
        <dbReference type="RefSeq" id="XP_015744912.1"/>
    </source>
</evidence>
<sequence>MKTFLAVTLCFFAALDPVNCQRVDREFQPWLQGVIAVIVFLVLAMIAFIVNRLWCQHKDDSKEEEKHVSFTDRKTEDPIISNSMEGIYSATAADFRCEEGPHVYENKVHFECGTITECHAENHAGVLTTHM</sequence>
<comment type="similarity">
    <text evidence="5">Belongs to the PDZK1-interacting protein 1/SMIM24 family.</text>
</comment>
<dbReference type="Proteomes" id="UP000695026">
    <property type="component" value="Unplaced"/>
</dbReference>